<dbReference type="CDD" id="cd16380">
    <property type="entry name" value="YitT_C"/>
    <property type="match status" value="1"/>
</dbReference>
<dbReference type="PIRSF" id="PIRSF006483">
    <property type="entry name" value="Membrane_protein_YitT"/>
    <property type="match status" value="1"/>
</dbReference>
<feature type="transmembrane region" description="Helical" evidence="6">
    <location>
        <begin position="46"/>
        <end position="67"/>
    </location>
</feature>
<keyword evidence="4 6" id="KW-1133">Transmembrane helix</keyword>
<dbReference type="AlphaFoldDB" id="A0A174MQB3"/>
<evidence type="ECO:0000313" key="15">
    <source>
        <dbReference type="Proteomes" id="UP000263014"/>
    </source>
</evidence>
<evidence type="ECO:0000256" key="5">
    <source>
        <dbReference type="ARBA" id="ARBA00023136"/>
    </source>
</evidence>
<dbReference type="EMBL" id="CYZE01000027">
    <property type="protein sequence ID" value="CUP36528.1"/>
    <property type="molecule type" value="Genomic_DNA"/>
</dbReference>
<evidence type="ECO:0000259" key="7">
    <source>
        <dbReference type="Pfam" id="PF10035"/>
    </source>
</evidence>
<feature type="domain" description="DUF2179" evidence="7">
    <location>
        <begin position="219"/>
        <end position="273"/>
    </location>
</feature>
<dbReference type="Gene3D" id="3.30.70.120">
    <property type="match status" value="1"/>
</dbReference>
<evidence type="ECO:0000256" key="1">
    <source>
        <dbReference type="ARBA" id="ARBA00004651"/>
    </source>
</evidence>
<dbReference type="GeneID" id="86060889"/>
<evidence type="ECO:0000313" key="14">
    <source>
        <dbReference type="Proteomes" id="UP000261257"/>
    </source>
</evidence>
<sequence length="283" mass="31113">MSKKIGKILGIVVGNGIFALGLSAFSMPNHFLVGGATGIARSVQHFAHLDVSVTVAALNVVMFLLGFYILGKRFALTTIVSTLVFPVFLNQFLKIEAFSHLTNDRLLAALFGGMLTGLGLGIVMRLGGSTGGMDIPPLILNKKFRIPVAVSMYFFDIFILLSQMIFSNTEEILYGIMSVLLTSIVLNQVLVFGAGDVQVLIISREYERINEIIQKDLDRGSTFLPIQTGFEKLDQKAVLCVLPNREMSHLNHCVQEIDPKAFIIINGVREVRGRGFTLDKHLV</sequence>
<reference evidence="13 14" key="2">
    <citation type="submission" date="2018-08" db="EMBL/GenBank/DDBJ databases">
        <title>A genome reference for cultivated species of the human gut microbiota.</title>
        <authorList>
            <person name="Zou Y."/>
            <person name="Xue W."/>
            <person name="Luo G."/>
        </authorList>
    </citation>
    <scope>NUCLEOTIDE SEQUENCE [LARGE SCALE GENOMIC DNA]</scope>
    <source>
        <strain evidence="9 13">AF19-13AC</strain>
        <strain evidence="11 14">TF05-11AC</strain>
        <strain evidence="10 15">TM09-12</strain>
    </source>
</reference>
<evidence type="ECO:0000256" key="3">
    <source>
        <dbReference type="ARBA" id="ARBA00022692"/>
    </source>
</evidence>
<keyword evidence="5 6" id="KW-0472">Membrane</keyword>
<evidence type="ECO:0000313" key="11">
    <source>
        <dbReference type="EMBL" id="RGL97065.1"/>
    </source>
</evidence>
<evidence type="ECO:0000256" key="6">
    <source>
        <dbReference type="SAM" id="Phobius"/>
    </source>
</evidence>
<dbReference type="PANTHER" id="PTHR33545:SF5">
    <property type="entry name" value="UPF0750 MEMBRANE PROTEIN YITT"/>
    <property type="match status" value="1"/>
</dbReference>
<gene>
    <name evidence="8" type="primary">ypjC_2</name>
    <name evidence="9" type="ORF">DWX31_14725</name>
    <name evidence="11" type="ORF">DXC39_25845</name>
    <name evidence="10" type="ORF">DXD79_20385</name>
    <name evidence="8" type="ORF">ERS852407_05720</name>
</gene>
<dbReference type="RefSeq" id="WP_002602798.1">
    <property type="nucleotide sequence ID" value="NZ_CABIXC010000027.1"/>
</dbReference>
<keyword evidence="3 6" id="KW-0812">Transmembrane</keyword>
<accession>A0A174MQB3</accession>
<dbReference type="GO" id="GO:0005886">
    <property type="term" value="C:plasma membrane"/>
    <property type="evidence" value="ECO:0007669"/>
    <property type="project" value="UniProtKB-SubCell"/>
</dbReference>
<evidence type="ECO:0000256" key="4">
    <source>
        <dbReference type="ARBA" id="ARBA00022989"/>
    </source>
</evidence>
<evidence type="ECO:0000313" key="8">
    <source>
        <dbReference type="EMBL" id="CUP36528.1"/>
    </source>
</evidence>
<name>A0A174MQB3_9FIRM</name>
<dbReference type="InterPro" id="IPR019264">
    <property type="entry name" value="DUF2179"/>
</dbReference>
<keyword evidence="2" id="KW-1003">Cell membrane</keyword>
<proteinExistence type="predicted"/>
<dbReference type="Proteomes" id="UP000261023">
    <property type="component" value="Unassembled WGS sequence"/>
</dbReference>
<dbReference type="OrthoDB" id="1758221at2"/>
<organism evidence="8 12">
    <name type="scientific">Hungatella hathewayi</name>
    <dbReference type="NCBI Taxonomy" id="154046"/>
    <lineage>
        <taxon>Bacteria</taxon>
        <taxon>Bacillati</taxon>
        <taxon>Bacillota</taxon>
        <taxon>Clostridia</taxon>
        <taxon>Lachnospirales</taxon>
        <taxon>Lachnospiraceae</taxon>
        <taxon>Hungatella</taxon>
    </lineage>
</organism>
<dbReference type="Proteomes" id="UP000095651">
    <property type="component" value="Unassembled WGS sequence"/>
</dbReference>
<evidence type="ECO:0000313" key="9">
    <source>
        <dbReference type="EMBL" id="RGD69845.1"/>
    </source>
</evidence>
<reference evidence="8 12" key="1">
    <citation type="submission" date="2015-09" db="EMBL/GenBank/DDBJ databases">
        <authorList>
            <consortium name="Pathogen Informatics"/>
        </authorList>
    </citation>
    <scope>NUCLEOTIDE SEQUENCE [LARGE SCALE GENOMIC DNA]</scope>
    <source>
        <strain evidence="8 12">2789STDY5608850</strain>
    </source>
</reference>
<dbReference type="Proteomes" id="UP000263014">
    <property type="component" value="Unassembled WGS sequence"/>
</dbReference>
<dbReference type="Proteomes" id="UP000261257">
    <property type="component" value="Unassembled WGS sequence"/>
</dbReference>
<comment type="subcellular location">
    <subcellularLocation>
        <location evidence="1">Cell membrane</location>
        <topology evidence="1">Multi-pass membrane protein</topology>
    </subcellularLocation>
</comment>
<dbReference type="EMBL" id="QSSQ01000038">
    <property type="protein sequence ID" value="RGL97065.1"/>
    <property type="molecule type" value="Genomic_DNA"/>
</dbReference>
<dbReference type="EMBL" id="QTJW01000009">
    <property type="protein sequence ID" value="RGD69845.1"/>
    <property type="molecule type" value="Genomic_DNA"/>
</dbReference>
<dbReference type="PANTHER" id="PTHR33545">
    <property type="entry name" value="UPF0750 MEMBRANE PROTEIN YITT-RELATED"/>
    <property type="match status" value="1"/>
</dbReference>
<feature type="transmembrane region" description="Helical" evidence="6">
    <location>
        <begin position="172"/>
        <end position="194"/>
    </location>
</feature>
<dbReference type="EMBL" id="QSON01000010">
    <property type="protein sequence ID" value="RGJ00852.1"/>
    <property type="molecule type" value="Genomic_DNA"/>
</dbReference>
<dbReference type="InterPro" id="IPR003740">
    <property type="entry name" value="YitT"/>
</dbReference>
<protein>
    <submittedName>
        <fullName evidence="8">Membrane protein YpjC</fullName>
    </submittedName>
    <submittedName>
        <fullName evidence="9">YitT family protein</fullName>
    </submittedName>
</protein>
<evidence type="ECO:0000313" key="12">
    <source>
        <dbReference type="Proteomes" id="UP000095651"/>
    </source>
</evidence>
<dbReference type="Pfam" id="PF02588">
    <property type="entry name" value="YitT_membrane"/>
    <property type="match status" value="1"/>
</dbReference>
<feature type="transmembrane region" description="Helical" evidence="6">
    <location>
        <begin position="105"/>
        <end position="123"/>
    </location>
</feature>
<evidence type="ECO:0000313" key="13">
    <source>
        <dbReference type="Proteomes" id="UP000261023"/>
    </source>
</evidence>
<dbReference type="InterPro" id="IPR015867">
    <property type="entry name" value="N-reg_PII/ATP_PRibTrfase_C"/>
</dbReference>
<evidence type="ECO:0000313" key="10">
    <source>
        <dbReference type="EMBL" id="RGJ00852.1"/>
    </source>
</evidence>
<feature type="transmembrane region" description="Helical" evidence="6">
    <location>
        <begin position="144"/>
        <end position="166"/>
    </location>
</feature>
<dbReference type="Pfam" id="PF10035">
    <property type="entry name" value="DUF2179"/>
    <property type="match status" value="1"/>
</dbReference>
<feature type="transmembrane region" description="Helical" evidence="6">
    <location>
        <begin position="74"/>
        <end position="93"/>
    </location>
</feature>
<dbReference type="InterPro" id="IPR051461">
    <property type="entry name" value="UPF0750_membrane"/>
</dbReference>
<feature type="transmembrane region" description="Helical" evidence="6">
    <location>
        <begin position="7"/>
        <end position="26"/>
    </location>
</feature>
<evidence type="ECO:0000256" key="2">
    <source>
        <dbReference type="ARBA" id="ARBA00022475"/>
    </source>
</evidence>